<sequence length="496" mass="58141">MFESPITSYNNTERKRRKLKYKYINYLTRRYELLIGKQNSHNTDLNVLPTPDNSAAEFSDADLQHDDIERNQRTKKRRRVRLRSVLRPDGNYDDYNPPSDYSNLEDGLYGNDSDENNDSIPDPEKEFHSKYHKPQETYEVWVTSRKKRVPIQKKVMGYHTFKKLEKYAQHKTSSTLALASRSLIVSFEGMQLGYETCPKEQITNYQRMHLNHLTNLLYISIYREDWDTAYRCFALLIRMELVDLRSIWNLGSRILENYAYDTKERLLEWMSTVHNSYEVFSQNTKHQFDPVFRSGSRTHIPNYVLGWLWFVLEGATKGETTSSGHSISWLLEKISELLLRPTYSDSPEMWFINAMCYFVQADKLSLQLQKNSGNDAIYGSELDIARNQVIQHIHNTKNCLQTTKDKGGFSFPELIITDFLTKFEKRLYATNDEMKKGHSTAQQETEDSIDMEDLHTNEEFALHTVQNLNPEIVADDYEFIEQPIQFGIDSGYSSSE</sequence>
<keyword evidence="3" id="KW-1185">Reference proteome</keyword>
<dbReference type="InterPro" id="IPR007224">
    <property type="entry name" value="TIF_Rrn11"/>
</dbReference>
<dbReference type="AlphaFoldDB" id="A0A109UYP1"/>
<feature type="region of interest" description="Disordered" evidence="1">
    <location>
        <begin position="85"/>
        <end position="129"/>
    </location>
</feature>
<dbReference type="STRING" id="45286.A0A109UYP1"/>
<dbReference type="Proteomes" id="UP000243052">
    <property type="component" value="Chromosome iii"/>
</dbReference>
<dbReference type="PANTHER" id="PTHR28244">
    <property type="entry name" value="RNA POLYMERASE I-SPECIFIC TRANSCRIPTION INITIATION FACTOR RRN11"/>
    <property type="match status" value="1"/>
</dbReference>
<dbReference type="GO" id="GO:0001181">
    <property type="term" value="F:RNA polymerase I general transcription initiation factor activity"/>
    <property type="evidence" value="ECO:0007669"/>
    <property type="project" value="InterPro"/>
</dbReference>
<gene>
    <name evidence="2" type="ORF">AW171_hschr32003</name>
</gene>
<dbReference type="GO" id="GO:0070860">
    <property type="term" value="C:RNA polymerase I core factor complex"/>
    <property type="evidence" value="ECO:0007669"/>
    <property type="project" value="TreeGrafter"/>
</dbReference>
<reference evidence="2 3" key="1">
    <citation type="submission" date="2016-01" db="EMBL/GenBank/DDBJ databases">
        <title>Genome sequence of the yeast Holleya sinecauda.</title>
        <authorList>
            <person name="Dietrich F.S."/>
        </authorList>
    </citation>
    <scope>NUCLEOTIDE SEQUENCE [LARGE SCALE GENOMIC DNA]</scope>
    <source>
        <strain evidence="2 3">ATCC 58844</strain>
    </source>
</reference>
<dbReference type="InterPro" id="IPR053029">
    <property type="entry name" value="RNA_pol_I-specific_init_factor"/>
</dbReference>
<name>A0A109UYP1_9SACH</name>
<proteinExistence type="predicted"/>
<dbReference type="GO" id="GO:0001164">
    <property type="term" value="F:RNA polymerase I core promoter sequence-specific DNA binding"/>
    <property type="evidence" value="ECO:0007669"/>
    <property type="project" value="InterPro"/>
</dbReference>
<dbReference type="GO" id="GO:0017025">
    <property type="term" value="F:TBP-class protein binding"/>
    <property type="evidence" value="ECO:0007669"/>
    <property type="project" value="TreeGrafter"/>
</dbReference>
<dbReference type="PANTHER" id="PTHR28244:SF1">
    <property type="entry name" value="RNA POLYMERASE I-SPECIFIC TRANSCRIPTION INITIATION FACTOR RRN11"/>
    <property type="match status" value="1"/>
</dbReference>
<dbReference type="OrthoDB" id="2159786at2759"/>
<protein>
    <submittedName>
        <fullName evidence="2">HCL019Wp</fullName>
    </submittedName>
</protein>
<dbReference type="Pfam" id="PF04090">
    <property type="entry name" value="Rrn11"/>
    <property type="match status" value="1"/>
</dbReference>
<evidence type="ECO:0000313" key="2">
    <source>
        <dbReference type="EMBL" id="AMD20132.1"/>
    </source>
</evidence>
<organism evidence="2 3">
    <name type="scientific">Eremothecium sinecaudum</name>
    <dbReference type="NCBI Taxonomy" id="45286"/>
    <lineage>
        <taxon>Eukaryota</taxon>
        <taxon>Fungi</taxon>
        <taxon>Dikarya</taxon>
        <taxon>Ascomycota</taxon>
        <taxon>Saccharomycotina</taxon>
        <taxon>Saccharomycetes</taxon>
        <taxon>Saccharomycetales</taxon>
        <taxon>Saccharomycetaceae</taxon>
        <taxon>Eremothecium</taxon>
    </lineage>
</organism>
<dbReference type="GO" id="GO:0042790">
    <property type="term" value="P:nucleolar large rRNA transcription by RNA polymerase I"/>
    <property type="evidence" value="ECO:0007669"/>
    <property type="project" value="TreeGrafter"/>
</dbReference>
<evidence type="ECO:0000313" key="3">
    <source>
        <dbReference type="Proteomes" id="UP000243052"/>
    </source>
</evidence>
<dbReference type="GeneID" id="28723366"/>
<evidence type="ECO:0000256" key="1">
    <source>
        <dbReference type="SAM" id="MobiDB-lite"/>
    </source>
</evidence>
<accession>A0A109UYP1</accession>
<dbReference type="RefSeq" id="XP_017987128.1">
    <property type="nucleotide sequence ID" value="XM_018130984.1"/>
</dbReference>
<dbReference type="EMBL" id="CP014243">
    <property type="protein sequence ID" value="AMD20132.1"/>
    <property type="molecule type" value="Genomic_DNA"/>
</dbReference>